<sequence>MKLLVPVLAASLCAALSLGAQAAPDASAAPLSTMQGTAHFLVLDAQSYPLQGTQLAGTCEASAGSFWKAQKHSAPWRCTVDADGVCEATITTLADPEGKPLECRGTERSTITEPGKTAEKSSYHAFFPRGVASSYTLMQKGDSWKHGDYLFKAVDSQQAFDAMAHHWRKRYYAERLARSGDGADALVSTEAAHYIEDRDYPNLTFLSVRADAPDTVRVTAVLSYTDYAPHHYTQAHFDGGSQGEQAAPLTQERESTVCTMRDLMARKCSYYETHHFDIPLALARQLASQYQRGARTDWPLHITSGSGHDRKLPVPHAEFAALVDALGR</sequence>
<dbReference type="RefSeq" id="WP_103044209.1">
    <property type="nucleotide sequence ID" value="NZ_BAABBP010000003.1"/>
</dbReference>
<protein>
    <submittedName>
        <fullName evidence="2">Uncharacterized protein</fullName>
    </submittedName>
</protein>
<reference evidence="3" key="1">
    <citation type="journal article" date="2019" name="Int. J. Syst. Evol. Microbiol.">
        <title>The Global Catalogue of Microorganisms (GCM) 10K type strain sequencing project: providing services to taxonomists for standard genome sequencing and annotation.</title>
        <authorList>
            <consortium name="The Broad Institute Genomics Platform"/>
            <consortium name="The Broad Institute Genome Sequencing Center for Infectious Disease"/>
            <person name="Wu L."/>
            <person name="Ma J."/>
        </authorList>
    </citation>
    <scope>NUCLEOTIDE SEQUENCE [LARGE SCALE GENOMIC DNA]</scope>
    <source>
        <strain evidence="3">JCM 17561</strain>
    </source>
</reference>
<keyword evidence="3" id="KW-1185">Reference proteome</keyword>
<accession>A0ABP7QND3</accession>
<evidence type="ECO:0000313" key="3">
    <source>
        <dbReference type="Proteomes" id="UP001501627"/>
    </source>
</evidence>
<evidence type="ECO:0000313" key="2">
    <source>
        <dbReference type="EMBL" id="GAA3985313.1"/>
    </source>
</evidence>
<organism evidence="2 3">
    <name type="scientific">Comamonas faecalis</name>
    <dbReference type="NCBI Taxonomy" id="1387849"/>
    <lineage>
        <taxon>Bacteria</taxon>
        <taxon>Pseudomonadati</taxon>
        <taxon>Pseudomonadota</taxon>
        <taxon>Betaproteobacteria</taxon>
        <taxon>Burkholderiales</taxon>
        <taxon>Comamonadaceae</taxon>
        <taxon>Comamonas</taxon>
    </lineage>
</organism>
<proteinExistence type="predicted"/>
<dbReference type="EMBL" id="BAABBP010000003">
    <property type="protein sequence ID" value="GAA3985313.1"/>
    <property type="molecule type" value="Genomic_DNA"/>
</dbReference>
<name>A0ABP7QND3_9BURK</name>
<feature type="signal peptide" evidence="1">
    <location>
        <begin position="1"/>
        <end position="22"/>
    </location>
</feature>
<dbReference type="Proteomes" id="UP001501627">
    <property type="component" value="Unassembled WGS sequence"/>
</dbReference>
<evidence type="ECO:0000256" key="1">
    <source>
        <dbReference type="SAM" id="SignalP"/>
    </source>
</evidence>
<feature type="chain" id="PRO_5046338646" evidence="1">
    <location>
        <begin position="23"/>
        <end position="328"/>
    </location>
</feature>
<gene>
    <name evidence="2" type="ORF">GCM10022279_05620</name>
</gene>
<keyword evidence="1" id="KW-0732">Signal</keyword>
<comment type="caution">
    <text evidence="2">The sequence shown here is derived from an EMBL/GenBank/DDBJ whole genome shotgun (WGS) entry which is preliminary data.</text>
</comment>